<name>A0AB34JNV3_PRYPA</name>
<feature type="transmembrane region" description="Helical" evidence="1">
    <location>
        <begin position="566"/>
        <end position="586"/>
    </location>
</feature>
<dbReference type="PANTHER" id="PTHR45588">
    <property type="entry name" value="TPR DOMAIN-CONTAINING PROTEIN"/>
    <property type="match status" value="1"/>
</dbReference>
<gene>
    <name evidence="2" type="ORF">AB1Y20_018313</name>
</gene>
<proteinExistence type="predicted"/>
<protein>
    <recommendedName>
        <fullName evidence="4">KIF-binding protein</fullName>
    </recommendedName>
</protein>
<keyword evidence="1" id="KW-0812">Transmembrane</keyword>
<comment type="caution">
    <text evidence="2">The sequence shown here is derived from an EMBL/GenBank/DDBJ whole genome shotgun (WGS) entry which is preliminary data.</text>
</comment>
<evidence type="ECO:0000313" key="2">
    <source>
        <dbReference type="EMBL" id="KAL1523369.1"/>
    </source>
</evidence>
<keyword evidence="1" id="KW-0472">Membrane</keyword>
<dbReference type="EMBL" id="JBGBPQ010000006">
    <property type="protein sequence ID" value="KAL1523369.1"/>
    <property type="molecule type" value="Genomic_DNA"/>
</dbReference>
<reference evidence="2 3" key="1">
    <citation type="journal article" date="2024" name="Science">
        <title>Giant polyketide synthase enzymes in the biosynthesis of giant marine polyether toxins.</title>
        <authorList>
            <person name="Fallon T.R."/>
            <person name="Shende V.V."/>
            <person name="Wierzbicki I.H."/>
            <person name="Pendleton A.L."/>
            <person name="Watervoot N.F."/>
            <person name="Auber R.P."/>
            <person name="Gonzalez D.J."/>
            <person name="Wisecaver J.H."/>
            <person name="Moore B.S."/>
        </authorList>
    </citation>
    <scope>NUCLEOTIDE SEQUENCE [LARGE SCALE GENOMIC DNA]</scope>
    <source>
        <strain evidence="2 3">12B1</strain>
    </source>
</reference>
<accession>A0AB34JNV3</accession>
<sequence>MSPCEPSLWLPLRAPLLHLPAEDTPAAASTRELLSLGLAHAAAYNRVEALRALRLAAADAACAACHWAVARAMAHDTNHAASEPRELDVAVRRAVHALRRGESKLAALVRPLVTLTSNASSASSEARREAYAEAMCGEAAAWEAARGAHDADLDAQCALALMATTPWDYYDKWRMSDGEGTLKPQLQPAARLLSRLVAPSAPPHALALHLHIHLHESTAAPWEATLSAVQSADALRGLLPTAGHLEHMPAHLYLRVGRWHDGVAASDAALAADEAYLSRCLSPYAHGHNLRMGGWHARMMGAAAKAEAFARRHREDARRLAAVGAADGGADAVSALSSELRLTLLRFGDWEGLASLGEEEEEDCAFPSECLNAASHLAARLYSEGMALEAASHSSDAPHAALAALAAAPPAAPLFSPPRATVDARLTLAELNARRAFADDDGPRAAAHLRDALSMLEEAAYSEPPAWYYDVRDCLGYVLLHSHPPNASAALEVHQASLRRFPRSGWALLGAAQALEALGEAHAAEAYSYREQFEAAWAAADAPIASACPQFALRASPHAADGKVELGVVSSCLFAFFALVFASLACGCRCRPQRATVQLRELPMEAVVEKQPSIPFSEASPATPHSPHLPAA</sequence>
<keyword evidence="1" id="KW-1133">Transmembrane helix</keyword>
<keyword evidence="3" id="KW-1185">Reference proteome</keyword>
<evidence type="ECO:0008006" key="4">
    <source>
        <dbReference type="Google" id="ProtNLM"/>
    </source>
</evidence>
<dbReference type="AlphaFoldDB" id="A0AB34JNV3"/>
<dbReference type="Proteomes" id="UP001515480">
    <property type="component" value="Unassembled WGS sequence"/>
</dbReference>
<evidence type="ECO:0000313" key="3">
    <source>
        <dbReference type="Proteomes" id="UP001515480"/>
    </source>
</evidence>
<organism evidence="2 3">
    <name type="scientific">Prymnesium parvum</name>
    <name type="common">Toxic golden alga</name>
    <dbReference type="NCBI Taxonomy" id="97485"/>
    <lineage>
        <taxon>Eukaryota</taxon>
        <taxon>Haptista</taxon>
        <taxon>Haptophyta</taxon>
        <taxon>Prymnesiophyceae</taxon>
        <taxon>Prymnesiales</taxon>
        <taxon>Prymnesiaceae</taxon>
        <taxon>Prymnesium</taxon>
    </lineage>
</organism>
<evidence type="ECO:0000256" key="1">
    <source>
        <dbReference type="SAM" id="Phobius"/>
    </source>
</evidence>
<dbReference type="PANTHER" id="PTHR45588:SF1">
    <property type="entry name" value="WW DOMAIN-CONTAINING PROTEIN"/>
    <property type="match status" value="1"/>
</dbReference>